<dbReference type="RefSeq" id="WP_252427721.1">
    <property type="nucleotide sequence ID" value="NZ_JAMWMR010000029.1"/>
</dbReference>
<dbReference type="SUPFAM" id="SSF48498">
    <property type="entry name" value="Tetracyclin repressor-like, C-terminal domain"/>
    <property type="match status" value="1"/>
</dbReference>
<comment type="caution">
    <text evidence="1">The sequence shown here is derived from an EMBL/GenBank/DDBJ whole genome shotgun (WGS) entry which is preliminary data.</text>
</comment>
<dbReference type="Proteomes" id="UP001523219">
    <property type="component" value="Unassembled WGS sequence"/>
</dbReference>
<dbReference type="EMBL" id="JAMWMR010000029">
    <property type="protein sequence ID" value="MCN9244080.1"/>
    <property type="molecule type" value="Genomic_DNA"/>
</dbReference>
<keyword evidence="2" id="KW-1185">Reference proteome</keyword>
<accession>A0ABT0ZKN2</accession>
<protein>
    <recommendedName>
        <fullName evidence="3">Tetracycline repressor TetR C-terminal domain-containing protein</fullName>
    </recommendedName>
</protein>
<evidence type="ECO:0000313" key="2">
    <source>
        <dbReference type="Proteomes" id="UP001523219"/>
    </source>
</evidence>
<dbReference type="Gene3D" id="1.10.357.10">
    <property type="entry name" value="Tetracycline Repressor, domain 2"/>
    <property type="match status" value="1"/>
</dbReference>
<evidence type="ECO:0000313" key="1">
    <source>
        <dbReference type="EMBL" id="MCN9244080.1"/>
    </source>
</evidence>
<evidence type="ECO:0008006" key="3">
    <source>
        <dbReference type="Google" id="ProtNLM"/>
    </source>
</evidence>
<sequence>MAAQRDRYPTLAANGYLYDNDWDGSFTDGLDHLLDGLEAQLDATERADRAPADG</sequence>
<gene>
    <name evidence="1" type="ORF">NGF19_25425</name>
</gene>
<proteinExistence type="predicted"/>
<dbReference type="InterPro" id="IPR036271">
    <property type="entry name" value="Tet_transcr_reg_TetR-rel_C_sf"/>
</dbReference>
<reference evidence="1 2" key="1">
    <citation type="submission" date="2022-05" db="EMBL/GenBank/DDBJ databases">
        <title>Streptomyces sp. nov. RY43-2 isolated from soil of a peat swamp forest.</title>
        <authorList>
            <person name="Kanchanasin P."/>
            <person name="Tanasupawat S."/>
            <person name="Phongsopitanun W."/>
        </authorList>
    </citation>
    <scope>NUCLEOTIDE SEQUENCE [LARGE SCALE GENOMIC DNA]</scope>
    <source>
        <strain evidence="1 2">RY43-2</strain>
    </source>
</reference>
<name>A0ABT0ZKN2_9ACTN</name>
<organism evidence="1 2">
    <name type="scientific">Streptomyces macrolidinus</name>
    <dbReference type="NCBI Taxonomy" id="2952607"/>
    <lineage>
        <taxon>Bacteria</taxon>
        <taxon>Bacillati</taxon>
        <taxon>Actinomycetota</taxon>
        <taxon>Actinomycetes</taxon>
        <taxon>Kitasatosporales</taxon>
        <taxon>Streptomycetaceae</taxon>
        <taxon>Streptomyces</taxon>
    </lineage>
</organism>